<evidence type="ECO:0000256" key="1">
    <source>
        <dbReference type="ARBA" id="ARBA00022527"/>
    </source>
</evidence>
<dbReference type="PANTHER" id="PTHR31756">
    <property type="entry name" value="PYRUVATE, PHOSPHATE DIKINASE REGULATORY PROTEIN 1, CHLOROPLASTIC"/>
    <property type="match status" value="1"/>
</dbReference>
<evidence type="ECO:0000313" key="5">
    <source>
        <dbReference type="EMBL" id="MPM43707.1"/>
    </source>
</evidence>
<dbReference type="EMBL" id="VSSQ01010203">
    <property type="protein sequence ID" value="MPM43707.1"/>
    <property type="molecule type" value="Genomic_DNA"/>
</dbReference>
<gene>
    <name evidence="5" type="primary">yqfL_9</name>
    <name evidence="5" type="ORF">SDC9_90384</name>
</gene>
<protein>
    <submittedName>
        <fullName evidence="5">Putative pyruvate, phosphate dikinase regulatory protein</fullName>
        <ecNumber evidence="5">2.7.11.32</ecNumber>
    </submittedName>
</protein>
<evidence type="ECO:0000256" key="2">
    <source>
        <dbReference type="ARBA" id="ARBA00022679"/>
    </source>
</evidence>
<evidence type="ECO:0000256" key="3">
    <source>
        <dbReference type="ARBA" id="ARBA00022741"/>
    </source>
</evidence>
<evidence type="ECO:0000256" key="4">
    <source>
        <dbReference type="ARBA" id="ARBA00022777"/>
    </source>
</evidence>
<name>A0A644ZSH8_9ZZZZ</name>
<dbReference type="NCBIfam" id="NF003742">
    <property type="entry name" value="PRK05339.1"/>
    <property type="match status" value="1"/>
</dbReference>
<keyword evidence="1" id="KW-0723">Serine/threonine-protein kinase</keyword>
<accession>A0A644ZSH8</accession>
<keyword evidence="4" id="KW-0418">Kinase</keyword>
<dbReference type="EC" id="2.7.11.32" evidence="5"/>
<comment type="caution">
    <text evidence="5">The sequence shown here is derived from an EMBL/GenBank/DDBJ whole genome shotgun (WGS) entry which is preliminary data.</text>
</comment>
<sequence>MCPYDNLSAMLANHRLSIHVIADSSGETAARLARAAQAQFPQTQFSIVRHPRVKDADALLGVFDRITAARAAEPDCRVVILFTLVKREMAEMVRRYCDDKQIECADLLGDTLRAIGQTTGSAADEVVMRPVAVEADYFDRISAMEFAVRNDDGVMPETLRECDICLVGASRSGKTPLSLYLGYVGYKTVNVPLVPGIKPPDELFQIERWRIVGLTIDAERLLQIRSRRVKSLGGYGTKDGGYADLAKIYDELDEIGRIQRQLGCPVIDTTGLALEEAAARVTDIVEGRARKAGTHLRRLPGSLRLKP</sequence>
<keyword evidence="5" id="KW-0670">Pyruvate</keyword>
<reference evidence="5" key="1">
    <citation type="submission" date="2019-08" db="EMBL/GenBank/DDBJ databases">
        <authorList>
            <person name="Kucharzyk K."/>
            <person name="Murdoch R.W."/>
            <person name="Higgins S."/>
            <person name="Loffler F."/>
        </authorList>
    </citation>
    <scope>NUCLEOTIDE SEQUENCE</scope>
</reference>
<dbReference type="AlphaFoldDB" id="A0A644ZSH8"/>
<dbReference type="Pfam" id="PF03618">
    <property type="entry name" value="Kinase-PPPase"/>
    <property type="match status" value="1"/>
</dbReference>
<dbReference type="InterPro" id="IPR026565">
    <property type="entry name" value="PPDK_reg"/>
</dbReference>
<dbReference type="GO" id="GO:0004674">
    <property type="term" value="F:protein serine/threonine kinase activity"/>
    <property type="evidence" value="ECO:0007669"/>
    <property type="project" value="UniProtKB-KW"/>
</dbReference>
<organism evidence="5">
    <name type="scientific">bioreactor metagenome</name>
    <dbReference type="NCBI Taxonomy" id="1076179"/>
    <lineage>
        <taxon>unclassified sequences</taxon>
        <taxon>metagenomes</taxon>
        <taxon>ecological metagenomes</taxon>
    </lineage>
</organism>
<keyword evidence="2 5" id="KW-0808">Transferase</keyword>
<keyword evidence="3" id="KW-0547">Nucleotide-binding</keyword>
<dbReference type="HAMAP" id="MF_00921">
    <property type="entry name" value="PDRP"/>
    <property type="match status" value="1"/>
</dbReference>
<dbReference type="GO" id="GO:0005524">
    <property type="term" value="F:ATP binding"/>
    <property type="evidence" value="ECO:0007669"/>
    <property type="project" value="InterPro"/>
</dbReference>
<dbReference type="InterPro" id="IPR005177">
    <property type="entry name" value="Kinase-pyrophosphorylase"/>
</dbReference>
<dbReference type="PANTHER" id="PTHR31756:SF3">
    <property type="entry name" value="PYRUVATE, PHOSPHATE DIKINASE REGULATORY PROTEIN 1, CHLOROPLASTIC"/>
    <property type="match status" value="1"/>
</dbReference>
<proteinExistence type="inferred from homology"/>